<feature type="compositionally biased region" description="Basic and acidic residues" evidence="2">
    <location>
        <begin position="393"/>
        <end position="425"/>
    </location>
</feature>
<dbReference type="EMBL" id="MU854077">
    <property type="protein sequence ID" value="KAK3933760.1"/>
    <property type="molecule type" value="Genomic_DNA"/>
</dbReference>
<comment type="similarity">
    <text evidence="1">Belongs to the UPF0696 family.</text>
</comment>
<accession>A0AAN6MUN5</accession>
<name>A0AAN6MUN5_9PEZI</name>
<dbReference type="Pfam" id="PF08939">
    <property type="entry name" value="Bles03"/>
    <property type="match status" value="1"/>
</dbReference>
<dbReference type="PANTHER" id="PTHR31977">
    <property type="entry name" value="UPF0696 PROTEIN C11ORF68"/>
    <property type="match status" value="1"/>
</dbReference>
<organism evidence="3 4">
    <name type="scientific">Diplogelasinospora grovesii</name>
    <dbReference type="NCBI Taxonomy" id="303347"/>
    <lineage>
        <taxon>Eukaryota</taxon>
        <taxon>Fungi</taxon>
        <taxon>Dikarya</taxon>
        <taxon>Ascomycota</taxon>
        <taxon>Pezizomycotina</taxon>
        <taxon>Sordariomycetes</taxon>
        <taxon>Sordariomycetidae</taxon>
        <taxon>Sordariales</taxon>
        <taxon>Diplogelasinosporaceae</taxon>
        <taxon>Diplogelasinospora</taxon>
    </lineage>
</organism>
<dbReference type="SUPFAM" id="SSF55418">
    <property type="entry name" value="eIF4e-like"/>
    <property type="match status" value="1"/>
</dbReference>
<evidence type="ECO:0000313" key="4">
    <source>
        <dbReference type="Proteomes" id="UP001303473"/>
    </source>
</evidence>
<dbReference type="InterPro" id="IPR015034">
    <property type="entry name" value="Bles03"/>
</dbReference>
<dbReference type="Gene3D" id="3.30.760.10">
    <property type="entry name" value="RNA Cap, Translation Initiation Factor Eif4e"/>
    <property type="match status" value="1"/>
</dbReference>
<feature type="compositionally biased region" description="Basic and acidic residues" evidence="2">
    <location>
        <begin position="458"/>
        <end position="474"/>
    </location>
</feature>
<evidence type="ECO:0000256" key="1">
    <source>
        <dbReference type="ARBA" id="ARBA00010568"/>
    </source>
</evidence>
<dbReference type="InterPro" id="IPR023398">
    <property type="entry name" value="TIF_eIF4e-like"/>
</dbReference>
<evidence type="ECO:0000256" key="2">
    <source>
        <dbReference type="SAM" id="MobiDB-lite"/>
    </source>
</evidence>
<dbReference type="Proteomes" id="UP001303473">
    <property type="component" value="Unassembled WGS sequence"/>
</dbReference>
<gene>
    <name evidence="3" type="ORF">QBC46DRAFT_401340</name>
</gene>
<feature type="region of interest" description="Disordered" evidence="2">
    <location>
        <begin position="38"/>
        <end position="57"/>
    </location>
</feature>
<evidence type="ECO:0000313" key="3">
    <source>
        <dbReference type="EMBL" id="KAK3933760.1"/>
    </source>
</evidence>
<feature type="compositionally biased region" description="Basic and acidic residues" evidence="2">
    <location>
        <begin position="43"/>
        <end position="57"/>
    </location>
</feature>
<feature type="region of interest" description="Disordered" evidence="2">
    <location>
        <begin position="437"/>
        <end position="487"/>
    </location>
</feature>
<proteinExistence type="inferred from homology"/>
<dbReference type="PANTHER" id="PTHR31977:SF1">
    <property type="entry name" value="UPF0696 PROTEIN C11ORF68"/>
    <property type="match status" value="1"/>
</dbReference>
<comment type="caution">
    <text evidence="3">The sequence shown here is derived from an EMBL/GenBank/DDBJ whole genome shotgun (WGS) entry which is preliminary data.</text>
</comment>
<dbReference type="AlphaFoldDB" id="A0AAN6MUN5"/>
<feature type="compositionally biased region" description="Basic residues" evidence="2">
    <location>
        <begin position="437"/>
        <end position="447"/>
    </location>
</feature>
<keyword evidence="4" id="KW-1185">Reference proteome</keyword>
<sequence length="487" mass="57075">MAQFIGDVQVMDDIMRMDPPIPTLPASTTTTAAAIPAPVRQSAAHDEEDRAEARHGRGIEAYNDPWRCDPCESRQPDETVAQFVQRLPPVRGAVPSPEPTDTWVIVPSNTTATTTTTTADQTHDVNMNDAHEPLPSSIVEDESDDDDQPEYYWIGNPDPAAYGQAKSTTPQQLDMFIRLGKSLLIDYRRRLLRAGIDISQPEVYQPWYDERQEVRKRYFRHRTGIYCRLAHAAKRFNLRSGKWMLFPELHKVNSTWQTVCEAVVAGKLGTGAKVRARRSTADKERIIYVYTRDFADHADVRRVLLSLVELGLVTRGQERSIRYKIEAYTHLGIYADNRYCLQASLFRSMHVLERIEQERWNRTQQEIQDMMDECGLDDPDPDRQPPPTPAEARQMEEGEDQAQKKEEVQRQSGQEHRQREYRQREYRHREHWHREHWHREHWHREQRHRYEPTQYRQFSRDEGPPRNEEVNDKEQENEDLAWQLCAA</sequence>
<protein>
    <submittedName>
        <fullName evidence="3">Uncharacterized protein</fullName>
    </submittedName>
</protein>
<reference evidence="4" key="1">
    <citation type="journal article" date="2023" name="Mol. Phylogenet. Evol.">
        <title>Genome-scale phylogeny and comparative genomics of the fungal order Sordariales.</title>
        <authorList>
            <person name="Hensen N."/>
            <person name="Bonometti L."/>
            <person name="Westerberg I."/>
            <person name="Brannstrom I.O."/>
            <person name="Guillou S."/>
            <person name="Cros-Aarteil S."/>
            <person name="Calhoun S."/>
            <person name="Haridas S."/>
            <person name="Kuo A."/>
            <person name="Mondo S."/>
            <person name="Pangilinan J."/>
            <person name="Riley R."/>
            <person name="LaButti K."/>
            <person name="Andreopoulos B."/>
            <person name="Lipzen A."/>
            <person name="Chen C."/>
            <person name="Yan M."/>
            <person name="Daum C."/>
            <person name="Ng V."/>
            <person name="Clum A."/>
            <person name="Steindorff A."/>
            <person name="Ohm R.A."/>
            <person name="Martin F."/>
            <person name="Silar P."/>
            <person name="Natvig D.O."/>
            <person name="Lalanne C."/>
            <person name="Gautier V."/>
            <person name="Ament-Velasquez S.L."/>
            <person name="Kruys A."/>
            <person name="Hutchinson M.I."/>
            <person name="Powell A.J."/>
            <person name="Barry K."/>
            <person name="Miller A.N."/>
            <person name="Grigoriev I.V."/>
            <person name="Debuchy R."/>
            <person name="Gladieux P."/>
            <person name="Hiltunen Thoren M."/>
            <person name="Johannesson H."/>
        </authorList>
    </citation>
    <scope>NUCLEOTIDE SEQUENCE [LARGE SCALE GENOMIC DNA]</scope>
    <source>
        <strain evidence="4">CBS 340.73</strain>
    </source>
</reference>
<feature type="region of interest" description="Disordered" evidence="2">
    <location>
        <begin position="372"/>
        <end position="425"/>
    </location>
</feature>